<comment type="caution">
    <text evidence="1">The sequence shown here is derived from an EMBL/GenBank/DDBJ whole genome shotgun (WGS) entry which is preliminary data.</text>
</comment>
<organism evidence="1 2">
    <name type="scientific">Mycolicibacterium fluoranthenivorans</name>
    <dbReference type="NCBI Taxonomy" id="258505"/>
    <lineage>
        <taxon>Bacteria</taxon>
        <taxon>Bacillati</taxon>
        <taxon>Actinomycetota</taxon>
        <taxon>Actinomycetes</taxon>
        <taxon>Mycobacteriales</taxon>
        <taxon>Mycobacteriaceae</taxon>
        <taxon>Mycolicibacterium</taxon>
    </lineage>
</organism>
<dbReference type="RefSeq" id="WP_167164377.1">
    <property type="nucleotide sequence ID" value="NZ_JAANOW010000004.1"/>
</dbReference>
<dbReference type="InterPro" id="IPR049343">
    <property type="entry name" value="Transposase_29"/>
</dbReference>
<evidence type="ECO:0000313" key="2">
    <source>
        <dbReference type="Proteomes" id="UP000547444"/>
    </source>
</evidence>
<accession>A0A7X5U5H6</accession>
<protein>
    <submittedName>
        <fullName evidence="1">Prepilin-type processing-associated H-X9-DG protein</fullName>
    </submittedName>
</protein>
<dbReference type="Proteomes" id="UP000547444">
    <property type="component" value="Unassembled WGS sequence"/>
</dbReference>
<reference evidence="1 2" key="1">
    <citation type="submission" date="2020-03" db="EMBL/GenBank/DDBJ databases">
        <title>Sequencing the genomes of 1000 actinobacteria strains.</title>
        <authorList>
            <person name="Klenk H.-P."/>
        </authorList>
    </citation>
    <scope>NUCLEOTIDE SEQUENCE [LARGE SCALE GENOMIC DNA]</scope>
    <source>
        <strain evidence="1 2">DSM 44556</strain>
    </source>
</reference>
<evidence type="ECO:0000313" key="1">
    <source>
        <dbReference type="EMBL" id="NIH98810.1"/>
    </source>
</evidence>
<sequence>MTMQPPLPLAPQDARPIGTAAAIVEDDNGGRVFVHGNLAYAWDCGDAVARRFAAVSLVRIKAATQLEVAEAFAVKPATVRRWETWLTDSGVVGLLGERKGPKRKSKLTAEAVARIQRLRDGGASYRAIAAETGVSEGSVRNAIVLADDGARAEEACPATTSDVPPGPEPEVEKDCSAAVSDDLSGQVPVLADPVDRGAERVLARFGLVASAPPVFTGCARAPLAGLLLALPALAGTGLIEDAHAVYGGLPNGFYSLDTMLCESVFRALLGEARAQGAARIDPPALGRVLGLDRAPEVKTIRRKIKYLAEAEKAGDWIAAMAARHVQARPEQAAVLYVDGHVRAYQGTRKIAKTHVPRLKFPAPATLETWVADAVGDPLLVVMAEPGASLAAELRRLIPQLRGMVGDDRRVLVGFDRGGWSATLFADLHAAGFDTLTWRKGRIADVEVHSPIRQLSTDLSSSPDM</sequence>
<gene>
    <name evidence="1" type="ORF">FHU31_005829</name>
</gene>
<name>A0A7X5U5H6_9MYCO</name>
<dbReference type="Pfam" id="PF21804">
    <property type="entry name" value="Transposase_29"/>
    <property type="match status" value="1"/>
</dbReference>
<dbReference type="EMBL" id="JAANOW010000004">
    <property type="protein sequence ID" value="NIH98810.1"/>
    <property type="molecule type" value="Genomic_DNA"/>
</dbReference>
<keyword evidence="2" id="KW-1185">Reference proteome</keyword>
<proteinExistence type="predicted"/>
<dbReference type="AlphaFoldDB" id="A0A7X5U5H6"/>